<dbReference type="CDD" id="cd19744">
    <property type="entry name" value="bHLH_TS_dAS-C_like"/>
    <property type="match status" value="1"/>
</dbReference>
<evidence type="ECO:0000256" key="7">
    <source>
        <dbReference type="ARBA" id="ARBA00023002"/>
    </source>
</evidence>
<dbReference type="PANTHER" id="PTHR24291">
    <property type="entry name" value="CYTOCHROME P450 FAMILY 4"/>
    <property type="match status" value="1"/>
</dbReference>
<dbReference type="PRINTS" id="PR00385">
    <property type="entry name" value="P450"/>
</dbReference>
<keyword evidence="12" id="KW-0472">Membrane</keyword>
<evidence type="ECO:0000256" key="3">
    <source>
        <dbReference type="ARBA" id="ARBA00022473"/>
    </source>
</evidence>
<dbReference type="Gene3D" id="4.10.280.10">
    <property type="entry name" value="Helix-loop-helix DNA-binding domain"/>
    <property type="match status" value="1"/>
</dbReference>
<proteinExistence type="inferred from homology"/>
<keyword evidence="12" id="KW-1133">Transmembrane helix</keyword>
<comment type="caution">
    <text evidence="14">The sequence shown here is derived from an EMBL/GenBank/DDBJ whole genome shotgun (WGS) entry which is preliminary data.</text>
</comment>
<dbReference type="GO" id="GO:0009653">
    <property type="term" value="P:anatomical structure morphogenesis"/>
    <property type="evidence" value="ECO:0007669"/>
    <property type="project" value="UniProtKB-ARBA"/>
</dbReference>
<evidence type="ECO:0000313" key="15">
    <source>
        <dbReference type="Proteomes" id="UP001562425"/>
    </source>
</evidence>
<dbReference type="InterPro" id="IPR002401">
    <property type="entry name" value="Cyt_P450_E_grp-I"/>
</dbReference>
<dbReference type="InterPro" id="IPR050196">
    <property type="entry name" value="Cytochrome_P450_Monoox"/>
</dbReference>
<feature type="transmembrane region" description="Helical" evidence="12">
    <location>
        <begin position="321"/>
        <end position="345"/>
    </location>
</feature>
<dbReference type="EMBL" id="JBEHCU010005908">
    <property type="protein sequence ID" value="KAL1398401.1"/>
    <property type="molecule type" value="Genomic_DNA"/>
</dbReference>
<keyword evidence="12" id="KW-0812">Transmembrane</keyword>
<dbReference type="Pfam" id="PF00067">
    <property type="entry name" value="p450"/>
    <property type="match status" value="1"/>
</dbReference>
<dbReference type="InterPro" id="IPR036396">
    <property type="entry name" value="Cyt_P450_sf"/>
</dbReference>
<dbReference type="GO" id="GO:0010468">
    <property type="term" value="P:regulation of gene expression"/>
    <property type="evidence" value="ECO:0007669"/>
    <property type="project" value="UniProtKB-ARBA"/>
</dbReference>
<dbReference type="Pfam" id="PF00010">
    <property type="entry name" value="HLH"/>
    <property type="match status" value="1"/>
</dbReference>
<dbReference type="AlphaFoldDB" id="A0ABD1DFL3"/>
<keyword evidence="3" id="KW-0217">Developmental protein</keyword>
<dbReference type="SUPFAM" id="SSF48264">
    <property type="entry name" value="Cytochrome P450"/>
    <property type="match status" value="1"/>
</dbReference>
<reference evidence="14 15" key="1">
    <citation type="submission" date="2024-05" db="EMBL/GenBank/DDBJ databases">
        <title>Culex pipiens pipiens assembly and annotation.</title>
        <authorList>
            <person name="Alout H."/>
            <person name="Durand T."/>
        </authorList>
    </citation>
    <scope>NUCLEOTIDE SEQUENCE [LARGE SCALE GENOMIC DNA]</scope>
    <source>
        <strain evidence="14">HA-2024</strain>
        <tissue evidence="14">Whole body</tissue>
    </source>
</reference>
<dbReference type="GO" id="GO:0009893">
    <property type="term" value="P:positive regulation of metabolic process"/>
    <property type="evidence" value="ECO:0007669"/>
    <property type="project" value="UniProtKB-ARBA"/>
</dbReference>
<dbReference type="InterPro" id="IPR036638">
    <property type="entry name" value="HLH_DNA-bd_sf"/>
</dbReference>
<keyword evidence="4 10" id="KW-0349">Heme</keyword>
<dbReference type="GO" id="GO:0046872">
    <property type="term" value="F:metal ion binding"/>
    <property type="evidence" value="ECO:0007669"/>
    <property type="project" value="UniProtKB-KW"/>
</dbReference>
<dbReference type="PANTHER" id="PTHR24291:SF106">
    <property type="entry name" value="CYTOCHROME P450 4G1-RELATED"/>
    <property type="match status" value="1"/>
</dbReference>
<keyword evidence="9" id="KW-0503">Monooxygenase</keyword>
<dbReference type="GO" id="GO:0051252">
    <property type="term" value="P:regulation of RNA metabolic process"/>
    <property type="evidence" value="ECO:0007669"/>
    <property type="project" value="UniProtKB-ARBA"/>
</dbReference>
<evidence type="ECO:0000256" key="1">
    <source>
        <dbReference type="ARBA" id="ARBA00001971"/>
    </source>
</evidence>
<name>A0ABD1DFL3_CULPP</name>
<evidence type="ECO:0000256" key="4">
    <source>
        <dbReference type="ARBA" id="ARBA00022617"/>
    </source>
</evidence>
<evidence type="ECO:0000256" key="8">
    <source>
        <dbReference type="ARBA" id="ARBA00023004"/>
    </source>
</evidence>
<dbReference type="InterPro" id="IPR011598">
    <property type="entry name" value="bHLH_dom"/>
</dbReference>
<dbReference type="SMART" id="SM00353">
    <property type="entry name" value="HLH"/>
    <property type="match status" value="1"/>
</dbReference>
<keyword evidence="15" id="KW-1185">Reference proteome</keyword>
<dbReference type="PROSITE" id="PS00086">
    <property type="entry name" value="CYTOCHROME_P450"/>
    <property type="match status" value="1"/>
</dbReference>
<dbReference type="PRINTS" id="PR00463">
    <property type="entry name" value="EP450I"/>
</dbReference>
<dbReference type="GO" id="GO:0061382">
    <property type="term" value="P:Malpighian tubule tip cell differentiation"/>
    <property type="evidence" value="ECO:0007669"/>
    <property type="project" value="UniProtKB-ARBA"/>
</dbReference>
<feature type="compositionally biased region" description="Low complexity" evidence="11">
    <location>
        <begin position="154"/>
        <end position="189"/>
    </location>
</feature>
<sequence length="851" mass="96062">MAAAVRSMALGQNIHNILPSNSILVYQKPTMGHPGKRPIAPAPMMVSGLPQPAGLKCKPSKKFAGYCGLPYAPTPQQTVSVQRRNARERNRVKQVNNGFANLRQHIPAPVVQAHSSGGRGASKKLSKVDTLRVAVEYIRSLQKMLDENSENNHSQKSLSQMSSSSSYYGTMSEPSTASSPAPSSISEYPTMGGTTFKHEPYEIYVDPSTSPAHSYTSESTTIQQHLPGHHQIMVPGMTALSPSGNNNYLAHHHIDANHHQVMYKSEIYQDGYDSAEMSPQNPEDEELLDAITSWQEEQQQHQQQQQTFLMNVEFVHERSSLAALAMPTVIVMTLVLVASVLFHVWMQSRRYVKLGNLMPGPRAYPLIGNANMLLGKSHDEIMKRAIELSFVYGSVTRGWLGYHLVVFLTEPADIELILNSYVHLTKSNEYRFFKPWLGDGLLISSGDKWKSHRKLIAPAFHQNVLKTFIDVFNDNSLAVVERMRKEVGKVFDVHDYMSEVTVDILLETAMGSNRTGENKEGFDYAMAIKIHLRMDPIFNMTKTKKEQERLLGIIHGLTRKVVKQKKELFEKNLAEGKLPSPSLSEIIGKEEESSKIEEPAVISQGSMLRDDLDAIDENDIGEKRRLAFLDLMIETAKTGADLSDEEIKEEVDTIMFEGHDTTAAGSSFVLCLLGIHQDIQDRVYKEIKQIFGDSKRKATFNDTMEMKYLERVIFETLRMYPPVPAIARKLTQDVRLASHDYVVPSGTTIVIGTYKLHRREDIYPNPDVFNPDNFLPERTSNRHYYSYIPFSAGPRSCVGRKYAMLKLKVLLTTILRNYRVVSNLKESDFKLQADIILKRTDGFRIQLEPRV</sequence>
<keyword evidence="7" id="KW-0560">Oxidoreductase</keyword>
<dbReference type="FunFam" id="4.10.280.10:FF:000060">
    <property type="entry name" value="Scute protein"/>
    <property type="match status" value="1"/>
</dbReference>
<organism evidence="14 15">
    <name type="scientific">Culex pipiens pipiens</name>
    <name type="common">Northern house mosquito</name>
    <dbReference type="NCBI Taxonomy" id="38569"/>
    <lineage>
        <taxon>Eukaryota</taxon>
        <taxon>Metazoa</taxon>
        <taxon>Ecdysozoa</taxon>
        <taxon>Arthropoda</taxon>
        <taxon>Hexapoda</taxon>
        <taxon>Insecta</taxon>
        <taxon>Pterygota</taxon>
        <taxon>Neoptera</taxon>
        <taxon>Endopterygota</taxon>
        <taxon>Diptera</taxon>
        <taxon>Nematocera</taxon>
        <taxon>Culicoidea</taxon>
        <taxon>Culicidae</taxon>
        <taxon>Culicinae</taxon>
        <taxon>Culicini</taxon>
        <taxon>Culex</taxon>
        <taxon>Culex</taxon>
    </lineage>
</organism>
<feature type="domain" description="BHLH" evidence="13">
    <location>
        <begin position="79"/>
        <end position="141"/>
    </location>
</feature>
<dbReference type="GO" id="GO:0007417">
    <property type="term" value="P:central nervous system development"/>
    <property type="evidence" value="ECO:0007669"/>
    <property type="project" value="UniProtKB-ARBA"/>
</dbReference>
<protein>
    <recommendedName>
        <fullName evidence="13">BHLH domain-containing protein</fullName>
    </recommendedName>
</protein>
<gene>
    <name evidence="14" type="ORF">pipiens_001206</name>
</gene>
<evidence type="ECO:0000256" key="11">
    <source>
        <dbReference type="SAM" id="MobiDB-lite"/>
    </source>
</evidence>
<dbReference type="GO" id="GO:0046982">
    <property type="term" value="F:protein heterodimerization activity"/>
    <property type="evidence" value="ECO:0007669"/>
    <property type="project" value="UniProtKB-ARBA"/>
</dbReference>
<keyword evidence="5 10" id="KW-0479">Metal-binding</keyword>
<dbReference type="InterPro" id="IPR017972">
    <property type="entry name" value="Cyt_P450_CS"/>
</dbReference>
<evidence type="ECO:0000259" key="13">
    <source>
        <dbReference type="PROSITE" id="PS50888"/>
    </source>
</evidence>
<dbReference type="GO" id="GO:0004497">
    <property type="term" value="F:monooxygenase activity"/>
    <property type="evidence" value="ECO:0007669"/>
    <property type="project" value="UniProtKB-KW"/>
</dbReference>
<dbReference type="SUPFAM" id="SSF47459">
    <property type="entry name" value="HLH, helix-loop-helix DNA-binding domain"/>
    <property type="match status" value="1"/>
</dbReference>
<dbReference type="PROSITE" id="PS50888">
    <property type="entry name" value="BHLH"/>
    <property type="match status" value="1"/>
</dbReference>
<evidence type="ECO:0000256" key="2">
    <source>
        <dbReference type="ARBA" id="ARBA00010617"/>
    </source>
</evidence>
<dbReference type="InterPro" id="IPR001128">
    <property type="entry name" value="Cyt_P450"/>
</dbReference>
<accession>A0ABD1DFL3</accession>
<feature type="region of interest" description="Disordered" evidence="11">
    <location>
        <begin position="146"/>
        <end position="192"/>
    </location>
</feature>
<comment type="similarity">
    <text evidence="2">Belongs to the cytochrome P450 family.</text>
</comment>
<evidence type="ECO:0000313" key="14">
    <source>
        <dbReference type="EMBL" id="KAL1398401.1"/>
    </source>
</evidence>
<evidence type="ECO:0000256" key="6">
    <source>
        <dbReference type="ARBA" id="ARBA00022782"/>
    </source>
</evidence>
<dbReference type="Proteomes" id="UP001562425">
    <property type="component" value="Unassembled WGS sequence"/>
</dbReference>
<keyword evidence="8 10" id="KW-0408">Iron</keyword>
<comment type="cofactor">
    <cofactor evidence="1 10">
        <name>heme</name>
        <dbReference type="ChEBI" id="CHEBI:30413"/>
    </cofactor>
</comment>
<evidence type="ECO:0000256" key="10">
    <source>
        <dbReference type="PIRSR" id="PIRSR602401-1"/>
    </source>
</evidence>
<evidence type="ECO:0000256" key="12">
    <source>
        <dbReference type="SAM" id="Phobius"/>
    </source>
</evidence>
<evidence type="ECO:0000256" key="9">
    <source>
        <dbReference type="ARBA" id="ARBA00023033"/>
    </source>
</evidence>
<evidence type="ECO:0000256" key="5">
    <source>
        <dbReference type="ARBA" id="ARBA00022723"/>
    </source>
</evidence>
<dbReference type="CDD" id="cd20628">
    <property type="entry name" value="CYP4"/>
    <property type="match status" value="1"/>
</dbReference>
<keyword evidence="6" id="KW-0221">Differentiation</keyword>
<feature type="binding site" description="axial binding residue" evidence="10">
    <location>
        <position position="797"/>
    </location>
    <ligand>
        <name>heme</name>
        <dbReference type="ChEBI" id="CHEBI:30413"/>
    </ligand>
    <ligandPart>
        <name>Fe</name>
        <dbReference type="ChEBI" id="CHEBI:18248"/>
    </ligandPart>
</feature>
<dbReference type="GO" id="GO:0005667">
    <property type="term" value="C:transcription regulator complex"/>
    <property type="evidence" value="ECO:0007669"/>
    <property type="project" value="UniProtKB-ARBA"/>
</dbReference>
<dbReference type="GO" id="GO:0003676">
    <property type="term" value="F:nucleic acid binding"/>
    <property type="evidence" value="ECO:0007669"/>
    <property type="project" value="UniProtKB-ARBA"/>
</dbReference>
<dbReference type="Gene3D" id="1.10.630.10">
    <property type="entry name" value="Cytochrome P450"/>
    <property type="match status" value="1"/>
</dbReference>